<accession>V5GAH9</accession>
<reference evidence="3" key="1">
    <citation type="journal article" date="2014" name="Genome Announc.">
        <title>Draft genome sequence of the formaldehyde-resistant fungus Byssochlamys spectabilis No. 5 (anamorph Paecilomyces variotii No. 5) (NBRC109023).</title>
        <authorList>
            <person name="Oka T."/>
            <person name="Ekino K."/>
            <person name="Fukuda K."/>
            <person name="Nomura Y."/>
        </authorList>
    </citation>
    <scope>NUCLEOTIDE SEQUENCE [LARGE SCALE GENOMIC DNA]</scope>
    <source>
        <strain evidence="3">No. 5 / NBRC 109023</strain>
    </source>
</reference>
<feature type="domain" description="ORC1/DEAH AAA+ ATPase" evidence="1">
    <location>
        <begin position="84"/>
        <end position="192"/>
    </location>
</feature>
<evidence type="ECO:0000313" key="3">
    <source>
        <dbReference type="Proteomes" id="UP000018001"/>
    </source>
</evidence>
<dbReference type="OrthoDB" id="4524707at2759"/>
<dbReference type="Pfam" id="PF13401">
    <property type="entry name" value="AAA_22"/>
    <property type="match status" value="1"/>
</dbReference>
<gene>
    <name evidence="2" type="ORF">PVAR5_7752</name>
</gene>
<proteinExistence type="predicted"/>
<protein>
    <recommendedName>
        <fullName evidence="1">ORC1/DEAH AAA+ ATPase domain-containing protein</fullName>
    </recommendedName>
</protein>
<evidence type="ECO:0000313" key="2">
    <source>
        <dbReference type="EMBL" id="GAD99046.1"/>
    </source>
</evidence>
<name>V5GAH9_BYSSN</name>
<organism evidence="2 3">
    <name type="scientific">Byssochlamys spectabilis (strain No. 5 / NBRC 109023)</name>
    <name type="common">Paecilomyces variotii</name>
    <dbReference type="NCBI Taxonomy" id="1356009"/>
    <lineage>
        <taxon>Eukaryota</taxon>
        <taxon>Fungi</taxon>
        <taxon>Dikarya</taxon>
        <taxon>Ascomycota</taxon>
        <taxon>Pezizomycotina</taxon>
        <taxon>Eurotiomycetes</taxon>
        <taxon>Eurotiomycetidae</taxon>
        <taxon>Eurotiales</taxon>
        <taxon>Thermoascaceae</taxon>
        <taxon>Paecilomyces</taxon>
    </lineage>
</organism>
<dbReference type="GO" id="GO:0016887">
    <property type="term" value="F:ATP hydrolysis activity"/>
    <property type="evidence" value="ECO:0007669"/>
    <property type="project" value="InterPro"/>
</dbReference>
<dbReference type="Proteomes" id="UP000018001">
    <property type="component" value="Unassembled WGS sequence"/>
</dbReference>
<sequence length="591" mass="68352">MAGRCTFEFTSGTVAVQCPCMYATFSSLKPGEGEQNCETCLHLLSSHKKDPSDRSISPVENVQENGLVFDRKDTVAALWTRIKERRAVHVKGTPSSGKTTLSKLLVQYVQGRKPGTRIHLITWPQENRDWSTADPYHKLLNNLTGLPEKETKGPPHDRYQTWYNPWYTMRALLVIDEAQRSYQYRSLWNDLIKNMHIHPRLHIALFSSYGSPTYLPVQTSTPVELSPRQQISIRRSGDGSDIGLFYSRDEFDHAVHMRCKFESEYRKLFLLSPELIEYMWAFTLGQPAILNDLLDALTQLEHAHTLRKEQRMITLDIGLELLNDEDRFLSLIWSGKSGFCRSLPKRTQLQENPTVTRFLRELLVTNRSKDNVDCNDALRECYQRGWVHAEEVEGDKPVYVIPSPAHRRYLECMLSMEAPEFPLSEYPSVKDLCFAAIRRFSPHALRCPDRGLSIAGNPRPLEAQYQDEFYRACYSLLGNNIHLSSEWTGKQVGGRVDFLVKSVGWAIECLRDGDKIEEHISRFSEGGRYHKWIQSSEIKQYIILDFRTSIPQKPRDDDNFYSVVFKEDYAAYDIYCSKGRRVEQDISLLRQ</sequence>
<dbReference type="InterPro" id="IPR049945">
    <property type="entry name" value="AAA_22"/>
</dbReference>
<dbReference type="AlphaFoldDB" id="V5GAH9"/>
<comment type="caution">
    <text evidence="2">The sequence shown here is derived from an EMBL/GenBank/DDBJ whole genome shotgun (WGS) entry which is preliminary data.</text>
</comment>
<dbReference type="InParanoid" id="V5GAH9"/>
<dbReference type="SUPFAM" id="SSF52540">
    <property type="entry name" value="P-loop containing nucleoside triphosphate hydrolases"/>
    <property type="match status" value="1"/>
</dbReference>
<dbReference type="HOGENOM" id="CLU_018876_0_1_1"/>
<dbReference type="eggNOG" id="ENOG502S68H">
    <property type="taxonomic scope" value="Eukaryota"/>
</dbReference>
<evidence type="ECO:0000259" key="1">
    <source>
        <dbReference type="Pfam" id="PF13401"/>
    </source>
</evidence>
<dbReference type="InterPro" id="IPR027417">
    <property type="entry name" value="P-loop_NTPase"/>
</dbReference>
<keyword evidence="3" id="KW-1185">Reference proteome</keyword>
<dbReference type="EMBL" id="BAUL01000275">
    <property type="protein sequence ID" value="GAD99046.1"/>
    <property type="molecule type" value="Genomic_DNA"/>
</dbReference>